<dbReference type="InterPro" id="IPR003786">
    <property type="entry name" value="FdhD"/>
</dbReference>
<accession>X1RKI2</accession>
<dbReference type="SUPFAM" id="SSF53927">
    <property type="entry name" value="Cytidine deaminase-like"/>
    <property type="match status" value="1"/>
</dbReference>
<organism evidence="1">
    <name type="scientific">marine sediment metagenome</name>
    <dbReference type="NCBI Taxonomy" id="412755"/>
    <lineage>
        <taxon>unclassified sequences</taxon>
        <taxon>metagenomes</taxon>
        <taxon>ecological metagenomes</taxon>
    </lineage>
</organism>
<dbReference type="EMBL" id="BARV01042003">
    <property type="protein sequence ID" value="GAI56034.1"/>
    <property type="molecule type" value="Genomic_DNA"/>
</dbReference>
<reference evidence="1" key="1">
    <citation type="journal article" date="2014" name="Front. Microbiol.">
        <title>High frequency of phylogenetically diverse reductive dehalogenase-homologous genes in deep subseafloor sedimentary metagenomes.</title>
        <authorList>
            <person name="Kawai M."/>
            <person name="Futagami T."/>
            <person name="Toyoda A."/>
            <person name="Takaki Y."/>
            <person name="Nishi S."/>
            <person name="Hori S."/>
            <person name="Arai W."/>
            <person name="Tsubouchi T."/>
            <person name="Morono Y."/>
            <person name="Uchiyama I."/>
            <person name="Ito T."/>
            <person name="Fujiyama A."/>
            <person name="Inagaki F."/>
            <person name="Takami H."/>
        </authorList>
    </citation>
    <scope>NUCLEOTIDE SEQUENCE</scope>
    <source>
        <strain evidence="1">Expedition CK06-06</strain>
    </source>
</reference>
<protein>
    <submittedName>
        <fullName evidence="1">Uncharacterized protein</fullName>
    </submittedName>
</protein>
<gene>
    <name evidence="1" type="ORF">S06H3_63351</name>
</gene>
<comment type="caution">
    <text evidence="1">The sequence shown here is derived from an EMBL/GenBank/DDBJ whole genome shotgun (WGS) entry which is preliminary data.</text>
</comment>
<dbReference type="Gene3D" id="3.40.140.10">
    <property type="entry name" value="Cytidine Deaminase, domain 2"/>
    <property type="match status" value="1"/>
</dbReference>
<dbReference type="InterPro" id="IPR016193">
    <property type="entry name" value="Cytidine_deaminase-like"/>
</dbReference>
<proteinExistence type="predicted"/>
<evidence type="ECO:0000313" key="1">
    <source>
        <dbReference type="EMBL" id="GAI56034.1"/>
    </source>
</evidence>
<feature type="non-terminal residue" evidence="1">
    <location>
        <position position="43"/>
    </location>
</feature>
<name>X1RKI2_9ZZZZ</name>
<dbReference type="GO" id="GO:0016783">
    <property type="term" value="F:sulfurtransferase activity"/>
    <property type="evidence" value="ECO:0007669"/>
    <property type="project" value="InterPro"/>
</dbReference>
<sequence>MKDKTEKIPILISRAAPTNLGVRLANNLGATIIRFIRGKGMKG</sequence>
<dbReference type="AlphaFoldDB" id="X1RKI2"/>
<dbReference type="Pfam" id="PF02634">
    <property type="entry name" value="FdhD-NarQ"/>
    <property type="match status" value="1"/>
</dbReference>